<comment type="caution">
    <text evidence="2">The sequence shown here is derived from an EMBL/GenBank/DDBJ whole genome shotgun (WGS) entry which is preliminary data.</text>
</comment>
<proteinExistence type="predicted"/>
<keyword evidence="1" id="KW-0472">Membrane</keyword>
<sequence length="112" mass="12449">MLADLRAAVPDALVALLLTASVFVFLFVRVRSGDSATVAVMPFMADAGTYWMYILSQAFGWAALWWAWGTIMLGFMLSGPRPSWPKLSGPRLERLHRDHRAAARHAARLFTA</sequence>
<feature type="transmembrane region" description="Helical" evidence="1">
    <location>
        <begin position="50"/>
        <end position="77"/>
    </location>
</feature>
<evidence type="ECO:0000313" key="3">
    <source>
        <dbReference type="Proteomes" id="UP001501303"/>
    </source>
</evidence>
<evidence type="ECO:0000256" key="1">
    <source>
        <dbReference type="SAM" id="Phobius"/>
    </source>
</evidence>
<keyword evidence="1" id="KW-1133">Transmembrane helix</keyword>
<evidence type="ECO:0000313" key="2">
    <source>
        <dbReference type="EMBL" id="GAA1927689.1"/>
    </source>
</evidence>
<keyword evidence="1" id="KW-0812">Transmembrane</keyword>
<feature type="transmembrane region" description="Helical" evidence="1">
    <location>
        <begin position="12"/>
        <end position="30"/>
    </location>
</feature>
<reference evidence="2 3" key="1">
    <citation type="journal article" date="2019" name="Int. J. Syst. Evol. Microbiol.">
        <title>The Global Catalogue of Microorganisms (GCM) 10K type strain sequencing project: providing services to taxonomists for standard genome sequencing and annotation.</title>
        <authorList>
            <consortium name="The Broad Institute Genomics Platform"/>
            <consortium name="The Broad Institute Genome Sequencing Center for Infectious Disease"/>
            <person name="Wu L."/>
            <person name="Ma J."/>
        </authorList>
    </citation>
    <scope>NUCLEOTIDE SEQUENCE [LARGE SCALE GENOMIC DNA]</scope>
    <source>
        <strain evidence="2 3">JCM 13581</strain>
    </source>
</reference>
<dbReference type="Proteomes" id="UP001501303">
    <property type="component" value="Unassembled WGS sequence"/>
</dbReference>
<gene>
    <name evidence="2" type="ORF">GCM10009716_39560</name>
</gene>
<organism evidence="2 3">
    <name type="scientific">Streptomyces sodiiphilus</name>
    <dbReference type="NCBI Taxonomy" id="226217"/>
    <lineage>
        <taxon>Bacteria</taxon>
        <taxon>Bacillati</taxon>
        <taxon>Actinomycetota</taxon>
        <taxon>Actinomycetes</taxon>
        <taxon>Kitasatosporales</taxon>
        <taxon>Streptomycetaceae</taxon>
        <taxon>Streptomyces</taxon>
    </lineage>
</organism>
<protein>
    <submittedName>
        <fullName evidence="2">Uncharacterized protein</fullName>
    </submittedName>
</protein>
<name>A0ABN2PPZ3_9ACTN</name>
<accession>A0ABN2PPZ3</accession>
<keyword evidence="3" id="KW-1185">Reference proteome</keyword>
<dbReference type="EMBL" id="BAAAMJ010000048">
    <property type="protein sequence ID" value="GAA1927689.1"/>
    <property type="molecule type" value="Genomic_DNA"/>
</dbReference>